<accession>A0AAN5HY26</accession>
<evidence type="ECO:0000256" key="6">
    <source>
        <dbReference type="ARBA" id="ARBA00023163"/>
    </source>
</evidence>
<keyword evidence="2" id="KW-0863">Zinc-finger</keyword>
<dbReference type="Proteomes" id="UP001328107">
    <property type="component" value="Unassembled WGS sequence"/>
</dbReference>
<keyword evidence="7" id="KW-0675">Receptor</keyword>
<dbReference type="PANTHER" id="PTHR46011">
    <property type="entry name" value="NUCLEAR HORMONE RECEPTOR FAMILY MEMBER NHR-86-RELATED"/>
    <property type="match status" value="1"/>
</dbReference>
<keyword evidence="6" id="KW-0804">Transcription</keyword>
<keyword evidence="8" id="KW-0539">Nucleus</keyword>
<keyword evidence="4" id="KW-0805">Transcription regulation</keyword>
<evidence type="ECO:0000313" key="10">
    <source>
        <dbReference type="EMBL" id="GMR45224.1"/>
    </source>
</evidence>
<sequence length="239" mass="27938">KKCAREWLVMDRLEDSRSCLVCSVSITSVHLGMDICRACASFYKRAKMTGVVYPCRQGTRLCDVTHETKFTCRRCRFDKCLAVGVVYDGPMRIRAKPALTLLQRIHKEFKSTIERRRAKELEFIRTCPDCFEVPHPREKIFIVRAHSSFDLINIAISESRVFFDNVFIAMKHIADQEIDIIFKDYMIKLGIVFSYFMTMKIWGSCDNKLMSTVTTCYDNEVPLDFYYPEEHGDKDAFKR</sequence>
<organism evidence="10 11">
    <name type="scientific">Pristionchus mayeri</name>
    <dbReference type="NCBI Taxonomy" id="1317129"/>
    <lineage>
        <taxon>Eukaryota</taxon>
        <taxon>Metazoa</taxon>
        <taxon>Ecdysozoa</taxon>
        <taxon>Nematoda</taxon>
        <taxon>Chromadorea</taxon>
        <taxon>Rhabditida</taxon>
        <taxon>Rhabditina</taxon>
        <taxon>Diplogasteromorpha</taxon>
        <taxon>Diplogasteroidea</taxon>
        <taxon>Neodiplogasteridae</taxon>
        <taxon>Pristionchus</taxon>
    </lineage>
</organism>
<feature type="non-terminal residue" evidence="10">
    <location>
        <position position="1"/>
    </location>
</feature>
<dbReference type="AlphaFoldDB" id="A0AAN5HY26"/>
<dbReference type="GO" id="GO:0008270">
    <property type="term" value="F:zinc ion binding"/>
    <property type="evidence" value="ECO:0007669"/>
    <property type="project" value="UniProtKB-KW"/>
</dbReference>
<evidence type="ECO:0000259" key="9">
    <source>
        <dbReference type="PROSITE" id="PS51030"/>
    </source>
</evidence>
<name>A0AAN5HY26_9BILA</name>
<evidence type="ECO:0000256" key="2">
    <source>
        <dbReference type="ARBA" id="ARBA00022771"/>
    </source>
</evidence>
<evidence type="ECO:0000256" key="7">
    <source>
        <dbReference type="ARBA" id="ARBA00023170"/>
    </source>
</evidence>
<dbReference type="GO" id="GO:0005634">
    <property type="term" value="C:nucleus"/>
    <property type="evidence" value="ECO:0007669"/>
    <property type="project" value="TreeGrafter"/>
</dbReference>
<dbReference type="InterPro" id="IPR001628">
    <property type="entry name" value="Znf_hrmn_rcpt"/>
</dbReference>
<proteinExistence type="predicted"/>
<evidence type="ECO:0000256" key="3">
    <source>
        <dbReference type="ARBA" id="ARBA00022833"/>
    </source>
</evidence>
<dbReference type="Pfam" id="PF00105">
    <property type="entry name" value="zf-C4"/>
    <property type="match status" value="1"/>
</dbReference>
<dbReference type="GO" id="GO:0003700">
    <property type="term" value="F:DNA-binding transcription factor activity"/>
    <property type="evidence" value="ECO:0007669"/>
    <property type="project" value="InterPro"/>
</dbReference>
<evidence type="ECO:0000313" key="11">
    <source>
        <dbReference type="Proteomes" id="UP001328107"/>
    </source>
</evidence>
<protein>
    <recommendedName>
        <fullName evidence="9">Nuclear receptor domain-containing protein</fullName>
    </recommendedName>
</protein>
<dbReference type="SMART" id="SM00399">
    <property type="entry name" value="ZnF_C4"/>
    <property type="match status" value="1"/>
</dbReference>
<keyword evidence="5" id="KW-0238">DNA-binding</keyword>
<gene>
    <name evidence="10" type="ORF">PMAYCL1PPCAC_15419</name>
</gene>
<dbReference type="PROSITE" id="PS51030">
    <property type="entry name" value="NUCLEAR_REC_DBD_2"/>
    <property type="match status" value="1"/>
</dbReference>
<dbReference type="PANTHER" id="PTHR46011:SF6">
    <property type="entry name" value="HIGH ZINC ACTIVATED NUCLEAR RECEPTOR PROTEIN"/>
    <property type="match status" value="1"/>
</dbReference>
<keyword evidence="11" id="KW-1185">Reference proteome</keyword>
<dbReference type="GO" id="GO:0043565">
    <property type="term" value="F:sequence-specific DNA binding"/>
    <property type="evidence" value="ECO:0007669"/>
    <property type="project" value="InterPro"/>
</dbReference>
<evidence type="ECO:0000256" key="4">
    <source>
        <dbReference type="ARBA" id="ARBA00023015"/>
    </source>
</evidence>
<dbReference type="Gene3D" id="3.30.50.10">
    <property type="entry name" value="Erythroid Transcription Factor GATA-1, subunit A"/>
    <property type="match status" value="1"/>
</dbReference>
<feature type="domain" description="Nuclear receptor" evidence="9">
    <location>
        <begin position="16"/>
        <end position="92"/>
    </location>
</feature>
<evidence type="ECO:0000256" key="8">
    <source>
        <dbReference type="ARBA" id="ARBA00023242"/>
    </source>
</evidence>
<comment type="caution">
    <text evidence="10">The sequence shown here is derived from an EMBL/GenBank/DDBJ whole genome shotgun (WGS) entry which is preliminary data.</text>
</comment>
<dbReference type="InterPro" id="IPR013088">
    <property type="entry name" value="Znf_NHR/GATA"/>
</dbReference>
<dbReference type="EMBL" id="BTRK01000004">
    <property type="protein sequence ID" value="GMR45224.1"/>
    <property type="molecule type" value="Genomic_DNA"/>
</dbReference>
<dbReference type="SUPFAM" id="SSF57716">
    <property type="entry name" value="Glucocorticoid receptor-like (DNA-binding domain)"/>
    <property type="match status" value="1"/>
</dbReference>
<evidence type="ECO:0000256" key="1">
    <source>
        <dbReference type="ARBA" id="ARBA00022723"/>
    </source>
</evidence>
<keyword evidence="3" id="KW-0862">Zinc</keyword>
<evidence type="ECO:0000256" key="5">
    <source>
        <dbReference type="ARBA" id="ARBA00023125"/>
    </source>
</evidence>
<keyword evidence="1" id="KW-0479">Metal-binding</keyword>
<dbReference type="PRINTS" id="PR00047">
    <property type="entry name" value="STROIDFINGER"/>
</dbReference>
<reference evidence="11" key="1">
    <citation type="submission" date="2022-10" db="EMBL/GenBank/DDBJ databases">
        <title>Genome assembly of Pristionchus species.</title>
        <authorList>
            <person name="Yoshida K."/>
            <person name="Sommer R.J."/>
        </authorList>
    </citation>
    <scope>NUCLEOTIDE SEQUENCE [LARGE SCALE GENOMIC DNA]</scope>
    <source>
        <strain evidence="11">RS5460</strain>
    </source>
</reference>